<protein>
    <submittedName>
        <fullName evidence="1">Bacillithiol system protein YtxJ</fullName>
    </submittedName>
</protein>
<dbReference type="Pfam" id="PF11009">
    <property type="entry name" value="BrxC"/>
    <property type="match status" value="1"/>
</dbReference>
<dbReference type="SUPFAM" id="SSF52833">
    <property type="entry name" value="Thioredoxin-like"/>
    <property type="match status" value="1"/>
</dbReference>
<dbReference type="RefSeq" id="WP_307341434.1">
    <property type="nucleotide sequence ID" value="NZ_JAUSUD010000009.1"/>
</dbReference>
<keyword evidence="2" id="KW-1185">Reference proteome</keyword>
<gene>
    <name evidence="1" type="ORF">J2S19_002340</name>
</gene>
<name>A0ABT9ZGQ7_9BACI</name>
<evidence type="ECO:0000313" key="2">
    <source>
        <dbReference type="Proteomes" id="UP001234495"/>
    </source>
</evidence>
<accession>A0ABT9ZGQ7</accession>
<dbReference type="Gene3D" id="3.40.30.10">
    <property type="entry name" value="Glutaredoxin"/>
    <property type="match status" value="1"/>
</dbReference>
<dbReference type="EMBL" id="JAUSUD010000009">
    <property type="protein sequence ID" value="MDQ0231079.1"/>
    <property type="molecule type" value="Genomic_DNA"/>
</dbReference>
<sequence>MSKTLIGTKEEFQQLLDKHDTFLFVKNSLTCPISQAAFAEFESFSEANGDYPCYFLHVQEARPLSDYIAETYGIKHESPQALLFKGSNVIWNTSHHKITKQALEAEVLGK</sequence>
<dbReference type="InterPro" id="IPR036249">
    <property type="entry name" value="Thioredoxin-like_sf"/>
</dbReference>
<evidence type="ECO:0000313" key="1">
    <source>
        <dbReference type="EMBL" id="MDQ0231079.1"/>
    </source>
</evidence>
<organism evidence="1 2">
    <name type="scientific">Metabacillus malikii</name>
    <dbReference type="NCBI Taxonomy" id="1504265"/>
    <lineage>
        <taxon>Bacteria</taxon>
        <taxon>Bacillati</taxon>
        <taxon>Bacillota</taxon>
        <taxon>Bacilli</taxon>
        <taxon>Bacillales</taxon>
        <taxon>Bacillaceae</taxon>
        <taxon>Metabacillus</taxon>
    </lineage>
</organism>
<dbReference type="Proteomes" id="UP001234495">
    <property type="component" value="Unassembled WGS sequence"/>
</dbReference>
<dbReference type="NCBIfam" id="TIGR04019">
    <property type="entry name" value="B_thiol_YtxJ"/>
    <property type="match status" value="1"/>
</dbReference>
<dbReference type="InterPro" id="IPR022551">
    <property type="entry name" value="BrxC"/>
</dbReference>
<proteinExistence type="predicted"/>
<reference evidence="1 2" key="1">
    <citation type="submission" date="2023-07" db="EMBL/GenBank/DDBJ databases">
        <title>Genomic Encyclopedia of Type Strains, Phase IV (KMG-IV): sequencing the most valuable type-strain genomes for metagenomic binning, comparative biology and taxonomic classification.</title>
        <authorList>
            <person name="Goeker M."/>
        </authorList>
    </citation>
    <scope>NUCLEOTIDE SEQUENCE [LARGE SCALE GENOMIC DNA]</scope>
    <source>
        <strain evidence="1 2">DSM 29005</strain>
    </source>
</reference>
<comment type="caution">
    <text evidence="1">The sequence shown here is derived from an EMBL/GenBank/DDBJ whole genome shotgun (WGS) entry which is preliminary data.</text>
</comment>